<name>A0A1S1Z4R1_FLAPC</name>
<protein>
    <submittedName>
        <fullName evidence="1">Uncharacterized protein</fullName>
    </submittedName>
</protein>
<accession>A0A1S1Z4R1</accession>
<dbReference type="AlphaFoldDB" id="A0A1S1Z4R1"/>
<proteinExistence type="predicted"/>
<sequence>MLTVEGRHFIGKPKLVINGRIPTDPFYFKAMQCMAFFFFMGGYRLVKYIYFEFLTDQFREGLNN</sequence>
<organism evidence="1 2">
    <name type="scientific">Flammeovirga pacifica</name>
    <dbReference type="NCBI Taxonomy" id="915059"/>
    <lineage>
        <taxon>Bacteria</taxon>
        <taxon>Pseudomonadati</taxon>
        <taxon>Bacteroidota</taxon>
        <taxon>Cytophagia</taxon>
        <taxon>Cytophagales</taxon>
        <taxon>Flammeovirgaceae</taxon>
        <taxon>Flammeovirga</taxon>
    </lineage>
</organism>
<evidence type="ECO:0000313" key="2">
    <source>
        <dbReference type="Proteomes" id="UP000179797"/>
    </source>
</evidence>
<dbReference type="Proteomes" id="UP000179797">
    <property type="component" value="Unassembled WGS sequence"/>
</dbReference>
<dbReference type="EMBL" id="JRYR02000001">
    <property type="protein sequence ID" value="OHX68143.1"/>
    <property type="molecule type" value="Genomic_DNA"/>
</dbReference>
<comment type="caution">
    <text evidence="1">The sequence shown here is derived from an EMBL/GenBank/DDBJ whole genome shotgun (WGS) entry which is preliminary data.</text>
</comment>
<reference evidence="1 2" key="1">
    <citation type="journal article" date="2012" name="Int. J. Syst. Evol. Microbiol.">
        <title>Flammeovirga pacifica sp. nov., isolated from deep-sea sediment.</title>
        <authorList>
            <person name="Xu H."/>
            <person name="Fu Y."/>
            <person name="Yang N."/>
            <person name="Ding Z."/>
            <person name="Lai Q."/>
            <person name="Zeng R."/>
        </authorList>
    </citation>
    <scope>NUCLEOTIDE SEQUENCE [LARGE SCALE GENOMIC DNA]</scope>
    <source>
        <strain evidence="2">DSM 24597 / LMG 26175 / WPAGA1</strain>
    </source>
</reference>
<gene>
    <name evidence="1" type="ORF">NH26_18225</name>
</gene>
<evidence type="ECO:0000313" key="1">
    <source>
        <dbReference type="EMBL" id="OHX68143.1"/>
    </source>
</evidence>
<keyword evidence="2" id="KW-1185">Reference proteome</keyword>
<dbReference type="STRING" id="915059.NH26_18225"/>